<feature type="region of interest" description="Disordered" evidence="8">
    <location>
        <begin position="323"/>
        <end position="347"/>
    </location>
</feature>
<feature type="domain" description="Protein kinase" evidence="9">
    <location>
        <begin position="16"/>
        <end position="295"/>
    </location>
</feature>
<dbReference type="SMART" id="SM00220">
    <property type="entry name" value="S_TKc"/>
    <property type="match status" value="1"/>
</dbReference>
<dbReference type="InterPro" id="IPR008271">
    <property type="entry name" value="Ser/Thr_kinase_AS"/>
</dbReference>
<dbReference type="Pfam" id="PF00069">
    <property type="entry name" value="Pkinase"/>
    <property type="match status" value="1"/>
</dbReference>
<proteinExistence type="predicted"/>
<dbReference type="PROSITE" id="PS50011">
    <property type="entry name" value="PROTEIN_KINASE_DOM"/>
    <property type="match status" value="1"/>
</dbReference>
<keyword evidence="11" id="KW-1185">Reference proteome</keyword>
<gene>
    <name evidence="10" type="ORF">J4709_13300</name>
</gene>
<name>A0ABS3RP79_9ACTN</name>
<evidence type="ECO:0000256" key="1">
    <source>
        <dbReference type="ARBA" id="ARBA00012513"/>
    </source>
</evidence>
<dbReference type="Gene3D" id="3.30.200.20">
    <property type="entry name" value="Phosphorylase Kinase, domain 1"/>
    <property type="match status" value="1"/>
</dbReference>
<comment type="caution">
    <text evidence="10">The sequence shown here is derived from an EMBL/GenBank/DDBJ whole genome shotgun (WGS) entry which is preliminary data.</text>
</comment>
<reference evidence="10 11" key="1">
    <citation type="submission" date="2021-03" db="EMBL/GenBank/DDBJ databases">
        <title>Actinomadura violae sp. nov., isolated from lichen in Thailand.</title>
        <authorList>
            <person name="Kanchanasin P."/>
            <person name="Saeng-In P."/>
            <person name="Phongsopitanun W."/>
            <person name="Yuki M."/>
            <person name="Kudo T."/>
            <person name="Ohkuma M."/>
            <person name="Tanasupawat S."/>
        </authorList>
    </citation>
    <scope>NUCLEOTIDE SEQUENCE [LARGE SCALE GENOMIC DNA]</scope>
    <source>
        <strain evidence="10 11">LCR2-06</strain>
    </source>
</reference>
<evidence type="ECO:0000256" key="3">
    <source>
        <dbReference type="ARBA" id="ARBA00022679"/>
    </source>
</evidence>
<evidence type="ECO:0000256" key="7">
    <source>
        <dbReference type="PROSITE-ProRule" id="PRU10141"/>
    </source>
</evidence>
<dbReference type="PROSITE" id="PS00108">
    <property type="entry name" value="PROTEIN_KINASE_ST"/>
    <property type="match status" value="1"/>
</dbReference>
<evidence type="ECO:0000313" key="10">
    <source>
        <dbReference type="EMBL" id="MBO2458547.1"/>
    </source>
</evidence>
<dbReference type="InterPro" id="IPR011990">
    <property type="entry name" value="TPR-like_helical_dom_sf"/>
</dbReference>
<keyword evidence="5 10" id="KW-0418">Kinase</keyword>
<dbReference type="PROSITE" id="PS00107">
    <property type="entry name" value="PROTEIN_KINASE_ATP"/>
    <property type="match status" value="1"/>
</dbReference>
<sequence>MGDADEPGGRLVAGRYRLRRPLGSGGMGEVWEAYDEPLGGRRVVIKMMLDERPTSHWPAGEGLETRRERFLREVRTTAAIEHLGVPAVFDAGVDPAEGRLFIAMQYLHGRELQTLVDETDHDEDPLSVARAAAIGAQIASVLDEVHRHDVVHRDIKPSNLMLTPGGIVKVLDFGVASLLGSGDNPRLTQVGMTVGTPPYMSTEQVLGNAVGPTSDVYALACVLYEVLTGRPPFAESASRSHQWHHVRSDPPLITAMRPDVPSDLKDLLLAMLAKEPEDRPDAASVYEALLPHAFGPAKDGFPADITDLDPCLPFLRPLGGGLRRRRGPGGATSAATPSPSAPQPGPAITERDVEEIAERVENLLKRELFVEAFDLLDEARQRAADPDLAGELEFRLATAKYIAGNFTEAAALFTQVGGRIAARYGSDDPDAQAARYYVAQCRSELGDVSGAVAAFLEVADAPFDPSDGEAVDRHLDSLASLMRLHAVMRDRERLADAATRMRGAILAYRPDESAALLADLDAFMHRLAQYLDGGDAAQP</sequence>
<evidence type="ECO:0000256" key="5">
    <source>
        <dbReference type="ARBA" id="ARBA00022777"/>
    </source>
</evidence>
<evidence type="ECO:0000256" key="6">
    <source>
        <dbReference type="ARBA" id="ARBA00022840"/>
    </source>
</evidence>
<dbReference type="Gene3D" id="1.25.40.10">
    <property type="entry name" value="Tetratricopeptide repeat domain"/>
    <property type="match status" value="1"/>
</dbReference>
<dbReference type="GO" id="GO:0016301">
    <property type="term" value="F:kinase activity"/>
    <property type="evidence" value="ECO:0007669"/>
    <property type="project" value="UniProtKB-KW"/>
</dbReference>
<evidence type="ECO:0000259" key="9">
    <source>
        <dbReference type="PROSITE" id="PS50011"/>
    </source>
</evidence>
<evidence type="ECO:0000256" key="4">
    <source>
        <dbReference type="ARBA" id="ARBA00022741"/>
    </source>
</evidence>
<evidence type="ECO:0000313" key="11">
    <source>
        <dbReference type="Proteomes" id="UP000680206"/>
    </source>
</evidence>
<dbReference type="RefSeq" id="WP_208240703.1">
    <property type="nucleotide sequence ID" value="NZ_JAGEPF010000008.1"/>
</dbReference>
<organism evidence="10 11">
    <name type="scientific">Actinomadura violacea</name>
    <dbReference type="NCBI Taxonomy" id="2819934"/>
    <lineage>
        <taxon>Bacteria</taxon>
        <taxon>Bacillati</taxon>
        <taxon>Actinomycetota</taxon>
        <taxon>Actinomycetes</taxon>
        <taxon>Streptosporangiales</taxon>
        <taxon>Thermomonosporaceae</taxon>
        <taxon>Actinomadura</taxon>
    </lineage>
</organism>
<dbReference type="CDD" id="cd14014">
    <property type="entry name" value="STKc_PknB_like"/>
    <property type="match status" value="1"/>
</dbReference>
<keyword evidence="2" id="KW-0723">Serine/threonine-protein kinase</keyword>
<dbReference type="SUPFAM" id="SSF48452">
    <property type="entry name" value="TPR-like"/>
    <property type="match status" value="1"/>
</dbReference>
<keyword evidence="3" id="KW-0808">Transferase</keyword>
<dbReference type="InterPro" id="IPR000719">
    <property type="entry name" value="Prot_kinase_dom"/>
</dbReference>
<evidence type="ECO:0000256" key="2">
    <source>
        <dbReference type="ARBA" id="ARBA00022527"/>
    </source>
</evidence>
<feature type="binding site" evidence="7">
    <location>
        <position position="46"/>
    </location>
    <ligand>
        <name>ATP</name>
        <dbReference type="ChEBI" id="CHEBI:30616"/>
    </ligand>
</feature>
<dbReference type="PANTHER" id="PTHR43289">
    <property type="entry name" value="MITOGEN-ACTIVATED PROTEIN KINASE KINASE KINASE 20-RELATED"/>
    <property type="match status" value="1"/>
</dbReference>
<dbReference type="InterPro" id="IPR017441">
    <property type="entry name" value="Protein_kinase_ATP_BS"/>
</dbReference>
<evidence type="ECO:0000256" key="8">
    <source>
        <dbReference type="SAM" id="MobiDB-lite"/>
    </source>
</evidence>
<accession>A0ABS3RP79</accession>
<dbReference type="SUPFAM" id="SSF56112">
    <property type="entry name" value="Protein kinase-like (PK-like)"/>
    <property type="match status" value="1"/>
</dbReference>
<dbReference type="Gene3D" id="1.10.510.10">
    <property type="entry name" value="Transferase(Phosphotransferase) domain 1"/>
    <property type="match status" value="1"/>
</dbReference>
<keyword evidence="6 7" id="KW-0067">ATP-binding</keyword>
<keyword evidence="4 7" id="KW-0547">Nucleotide-binding</keyword>
<dbReference type="InterPro" id="IPR011009">
    <property type="entry name" value="Kinase-like_dom_sf"/>
</dbReference>
<protein>
    <recommendedName>
        <fullName evidence="1">non-specific serine/threonine protein kinase</fullName>
        <ecNumber evidence="1">2.7.11.1</ecNumber>
    </recommendedName>
</protein>
<dbReference type="Proteomes" id="UP000680206">
    <property type="component" value="Unassembled WGS sequence"/>
</dbReference>
<dbReference type="PANTHER" id="PTHR43289:SF6">
    <property type="entry name" value="SERINE_THREONINE-PROTEIN KINASE NEKL-3"/>
    <property type="match status" value="1"/>
</dbReference>
<dbReference type="EC" id="2.7.11.1" evidence="1"/>
<dbReference type="EMBL" id="JAGEPF010000008">
    <property type="protein sequence ID" value="MBO2458547.1"/>
    <property type="molecule type" value="Genomic_DNA"/>
</dbReference>